<feature type="region of interest" description="Disordered" evidence="1">
    <location>
        <begin position="516"/>
        <end position="561"/>
    </location>
</feature>
<dbReference type="PANTHER" id="PTHR14726:SF1">
    <property type="entry name" value="JHY PROTEIN HOMOLOG"/>
    <property type="match status" value="1"/>
</dbReference>
<dbReference type="Pfam" id="PF15261">
    <property type="entry name" value="JHY"/>
    <property type="match status" value="1"/>
</dbReference>
<feature type="region of interest" description="Disordered" evidence="1">
    <location>
        <begin position="1"/>
        <end position="74"/>
    </location>
</feature>
<dbReference type="PANTHER" id="PTHR14726">
    <property type="entry name" value="JHY PROTEIN HOMOLOG"/>
    <property type="match status" value="1"/>
</dbReference>
<feature type="compositionally biased region" description="Basic and acidic residues" evidence="1">
    <location>
        <begin position="225"/>
        <end position="258"/>
    </location>
</feature>
<comment type="caution">
    <text evidence="2">The sequence shown here is derived from an EMBL/GenBank/DDBJ whole genome shotgun (WGS) entry which is preliminary data.</text>
</comment>
<protein>
    <recommendedName>
        <fullName evidence="4">Jhy protein homolog</fullName>
    </recommendedName>
</protein>
<feature type="compositionally biased region" description="Basic and acidic residues" evidence="1">
    <location>
        <begin position="1"/>
        <end position="11"/>
    </location>
</feature>
<feature type="compositionally biased region" description="Basic and acidic residues" evidence="1">
    <location>
        <begin position="25"/>
        <end position="35"/>
    </location>
</feature>
<feature type="region of interest" description="Disordered" evidence="1">
    <location>
        <begin position="338"/>
        <end position="367"/>
    </location>
</feature>
<feature type="compositionally biased region" description="Polar residues" evidence="1">
    <location>
        <begin position="545"/>
        <end position="561"/>
    </location>
</feature>
<dbReference type="EMBL" id="CADEAL010003995">
    <property type="protein sequence ID" value="CAB1448974.1"/>
    <property type="molecule type" value="Genomic_DNA"/>
</dbReference>
<feature type="region of interest" description="Disordered" evidence="1">
    <location>
        <begin position="382"/>
        <end position="409"/>
    </location>
</feature>
<keyword evidence="3" id="KW-1185">Reference proteome</keyword>
<name>A0A9N7VGB7_PLEPL</name>
<evidence type="ECO:0000256" key="1">
    <source>
        <dbReference type="SAM" id="MobiDB-lite"/>
    </source>
</evidence>
<sequence length="750" mass="84373">MCAETKAEQRRQAAPANQWESGESDTERLAQERAYQHQLQMHVGHHDQNKYALPEKENAESLLQGEEEDEDDTEDLHVYDSLDVASNLHTKRGPALQQTEYLDTQMDERGGSRLLPDDTYSDLRYDPSWRTNVKGNGRFIESPQNSVEGYSQVPKEKPSHSYDDGQALGKKGGYRCIVDKSPPVVTPHKAGNKSDQPFRLHPEDGFTSTAASPQGHKHACQSRSPEAHLSKASTKKENDSSLQRGIRENNERSFDSEHFSGSPNMSEDLHGTEFRMHYQQSRCTQGGPIQKMSTSALANPNVSSNNKLQSLVEDKVKLNKITLGCSRSKHGSYVRVHTRKQMPNVSDVQETVKKPAPAENQQDSSDPELRLLQKTQQLRVTQISKGKKGQCKEYPNPSRQQPPGVAVKAERGDCLSVPLAQAAAITQPEPQNTTSTQPLPQTIHLNINLNTSSHLLSLLQQRDGQDAIINLASLHGHPHWIPTSELQLALTTGYQPKNYSRKSFLSREVLNTQLLHRNPKSSPEQWQRTRASQLPLSCEKEEQTRSPLRTPTTASSQGTGSYTVLPAIGKPLTGAEPALSPCQSENTAFHIHSSNSDSYLVQMEKQKQLRARVNCKTYKQMRTDKNHQGLCPDYAAIEKTKMKRQKLYSNVIREQNKKMSRIPFLPAKDPEGSNNKVPRIKALEYAKTIAKPPVKSQPKQRQKFKTEDFTELTPQWQGSDVSLLTKLDVLRKRHEEEKLAVAPFRKEHAF</sequence>
<dbReference type="GO" id="GO:0035082">
    <property type="term" value="P:axoneme assembly"/>
    <property type="evidence" value="ECO:0007669"/>
    <property type="project" value="TreeGrafter"/>
</dbReference>
<dbReference type="Proteomes" id="UP001153269">
    <property type="component" value="Unassembled WGS sequence"/>
</dbReference>
<dbReference type="InterPro" id="IPR027968">
    <property type="entry name" value="JHY"/>
</dbReference>
<dbReference type="AlphaFoldDB" id="A0A9N7VGB7"/>
<feature type="region of interest" description="Disordered" evidence="1">
    <location>
        <begin position="89"/>
        <end position="266"/>
    </location>
</feature>
<evidence type="ECO:0000313" key="3">
    <source>
        <dbReference type="Proteomes" id="UP001153269"/>
    </source>
</evidence>
<feature type="compositionally biased region" description="Acidic residues" evidence="1">
    <location>
        <begin position="65"/>
        <end position="74"/>
    </location>
</feature>
<gene>
    <name evidence="2" type="ORF">PLEPLA_LOCUS36624</name>
</gene>
<evidence type="ECO:0008006" key="4">
    <source>
        <dbReference type="Google" id="ProtNLM"/>
    </source>
</evidence>
<feature type="compositionally biased region" description="Basic and acidic residues" evidence="1">
    <location>
        <begin position="154"/>
        <end position="163"/>
    </location>
</feature>
<accession>A0A9N7VGB7</accession>
<feature type="compositionally biased region" description="Basic and acidic residues" evidence="1">
    <location>
        <begin position="44"/>
        <end position="59"/>
    </location>
</feature>
<feature type="compositionally biased region" description="Polar residues" evidence="1">
    <location>
        <begin position="516"/>
        <end position="535"/>
    </location>
</feature>
<proteinExistence type="predicted"/>
<evidence type="ECO:0000313" key="2">
    <source>
        <dbReference type="EMBL" id="CAB1448974.1"/>
    </source>
</evidence>
<organism evidence="2 3">
    <name type="scientific">Pleuronectes platessa</name>
    <name type="common">European plaice</name>
    <dbReference type="NCBI Taxonomy" id="8262"/>
    <lineage>
        <taxon>Eukaryota</taxon>
        <taxon>Metazoa</taxon>
        <taxon>Chordata</taxon>
        <taxon>Craniata</taxon>
        <taxon>Vertebrata</taxon>
        <taxon>Euteleostomi</taxon>
        <taxon>Actinopterygii</taxon>
        <taxon>Neopterygii</taxon>
        <taxon>Teleostei</taxon>
        <taxon>Neoteleostei</taxon>
        <taxon>Acanthomorphata</taxon>
        <taxon>Carangaria</taxon>
        <taxon>Pleuronectiformes</taxon>
        <taxon>Pleuronectoidei</taxon>
        <taxon>Pleuronectidae</taxon>
        <taxon>Pleuronectes</taxon>
    </lineage>
</organism>
<reference evidence="2" key="1">
    <citation type="submission" date="2020-03" db="EMBL/GenBank/DDBJ databases">
        <authorList>
            <person name="Weist P."/>
        </authorList>
    </citation>
    <scope>NUCLEOTIDE SEQUENCE</scope>
</reference>